<evidence type="ECO:0000313" key="9">
    <source>
        <dbReference type="EMBL" id="KIM82689.1"/>
    </source>
</evidence>
<dbReference type="PANTHER" id="PTHR24198:SF165">
    <property type="entry name" value="ANKYRIN REPEAT-CONTAINING PROTEIN-RELATED"/>
    <property type="match status" value="1"/>
</dbReference>
<evidence type="ECO:0000256" key="6">
    <source>
        <dbReference type="PROSITE-ProRule" id="PRU00023"/>
    </source>
</evidence>
<evidence type="ECO:0000259" key="8">
    <source>
        <dbReference type="PROSITE" id="PS50865"/>
    </source>
</evidence>
<dbReference type="Proteomes" id="UP000054166">
    <property type="component" value="Unassembled WGS sequence"/>
</dbReference>
<feature type="domain" description="MYND-type" evidence="8">
    <location>
        <begin position="435"/>
        <end position="474"/>
    </location>
</feature>
<keyword evidence="1" id="KW-0479">Metal-binding</keyword>
<dbReference type="STRING" id="765440.A0A0C3FSP6"/>
<dbReference type="PROSITE" id="PS50865">
    <property type="entry name" value="ZF_MYND_2"/>
    <property type="match status" value="1"/>
</dbReference>
<dbReference type="InterPro" id="IPR002110">
    <property type="entry name" value="Ankyrin_rpt"/>
</dbReference>
<keyword evidence="10" id="KW-1185">Reference proteome</keyword>
<feature type="repeat" description="ANK" evidence="6">
    <location>
        <begin position="158"/>
        <end position="184"/>
    </location>
</feature>
<dbReference type="Pfam" id="PF00023">
    <property type="entry name" value="Ank"/>
    <property type="match status" value="1"/>
</dbReference>
<evidence type="ECO:0000313" key="10">
    <source>
        <dbReference type="Proteomes" id="UP000054166"/>
    </source>
</evidence>
<dbReference type="Gene3D" id="1.25.40.20">
    <property type="entry name" value="Ankyrin repeat-containing domain"/>
    <property type="match status" value="1"/>
</dbReference>
<dbReference type="EMBL" id="KN832993">
    <property type="protein sequence ID" value="KIM82689.1"/>
    <property type="molecule type" value="Genomic_DNA"/>
</dbReference>
<evidence type="ECO:0000256" key="3">
    <source>
        <dbReference type="ARBA" id="ARBA00022771"/>
    </source>
</evidence>
<evidence type="ECO:0000256" key="4">
    <source>
        <dbReference type="ARBA" id="ARBA00022833"/>
    </source>
</evidence>
<keyword evidence="4" id="KW-0862">Zinc</keyword>
<dbReference type="SUPFAM" id="SSF48403">
    <property type="entry name" value="Ankyrin repeat"/>
    <property type="match status" value="1"/>
</dbReference>
<name>A0A0C3FSP6_PILCF</name>
<dbReference type="PROSITE" id="PS50088">
    <property type="entry name" value="ANK_REPEAT"/>
    <property type="match status" value="1"/>
</dbReference>
<organism evidence="9 10">
    <name type="scientific">Piloderma croceum (strain F 1598)</name>
    <dbReference type="NCBI Taxonomy" id="765440"/>
    <lineage>
        <taxon>Eukaryota</taxon>
        <taxon>Fungi</taxon>
        <taxon>Dikarya</taxon>
        <taxon>Basidiomycota</taxon>
        <taxon>Agaricomycotina</taxon>
        <taxon>Agaricomycetes</taxon>
        <taxon>Agaricomycetidae</taxon>
        <taxon>Atheliales</taxon>
        <taxon>Atheliaceae</taxon>
        <taxon>Piloderma</taxon>
    </lineage>
</organism>
<dbReference type="HOGENOM" id="CLU_034220_0_0_1"/>
<evidence type="ECO:0000256" key="7">
    <source>
        <dbReference type="PROSITE-ProRule" id="PRU00134"/>
    </source>
</evidence>
<dbReference type="PROSITE" id="PS50297">
    <property type="entry name" value="ANK_REP_REGION"/>
    <property type="match status" value="1"/>
</dbReference>
<dbReference type="Gene3D" id="6.10.140.2220">
    <property type="match status" value="1"/>
</dbReference>
<dbReference type="SUPFAM" id="SSF144232">
    <property type="entry name" value="HIT/MYND zinc finger-like"/>
    <property type="match status" value="1"/>
</dbReference>
<keyword evidence="3 7" id="KW-0863">Zinc-finger</keyword>
<evidence type="ECO:0000256" key="1">
    <source>
        <dbReference type="ARBA" id="ARBA00022723"/>
    </source>
</evidence>
<evidence type="ECO:0000256" key="2">
    <source>
        <dbReference type="ARBA" id="ARBA00022737"/>
    </source>
</evidence>
<protein>
    <recommendedName>
        <fullName evidence="8">MYND-type domain-containing protein</fullName>
    </recommendedName>
</protein>
<dbReference type="SMART" id="SM00248">
    <property type="entry name" value="ANK"/>
    <property type="match status" value="3"/>
</dbReference>
<dbReference type="OrthoDB" id="432970at2759"/>
<keyword evidence="5 6" id="KW-0040">ANK repeat</keyword>
<keyword evidence="2" id="KW-0677">Repeat</keyword>
<dbReference type="InterPro" id="IPR002893">
    <property type="entry name" value="Znf_MYND"/>
</dbReference>
<reference evidence="9 10" key="1">
    <citation type="submission" date="2014-04" db="EMBL/GenBank/DDBJ databases">
        <authorList>
            <consortium name="DOE Joint Genome Institute"/>
            <person name="Kuo A."/>
            <person name="Tarkka M."/>
            <person name="Buscot F."/>
            <person name="Kohler A."/>
            <person name="Nagy L.G."/>
            <person name="Floudas D."/>
            <person name="Copeland A."/>
            <person name="Barry K.W."/>
            <person name="Cichocki N."/>
            <person name="Veneault-Fourrey C."/>
            <person name="LaButti K."/>
            <person name="Lindquist E.A."/>
            <person name="Lipzen A."/>
            <person name="Lundell T."/>
            <person name="Morin E."/>
            <person name="Murat C."/>
            <person name="Sun H."/>
            <person name="Tunlid A."/>
            <person name="Henrissat B."/>
            <person name="Grigoriev I.V."/>
            <person name="Hibbett D.S."/>
            <person name="Martin F."/>
            <person name="Nordberg H.P."/>
            <person name="Cantor M.N."/>
            <person name="Hua S.X."/>
        </authorList>
    </citation>
    <scope>NUCLEOTIDE SEQUENCE [LARGE SCALE GENOMIC DNA]</scope>
    <source>
        <strain evidence="9 10">F 1598</strain>
    </source>
</reference>
<reference evidence="10" key="2">
    <citation type="submission" date="2015-01" db="EMBL/GenBank/DDBJ databases">
        <title>Evolutionary Origins and Diversification of the Mycorrhizal Mutualists.</title>
        <authorList>
            <consortium name="DOE Joint Genome Institute"/>
            <consortium name="Mycorrhizal Genomics Consortium"/>
            <person name="Kohler A."/>
            <person name="Kuo A."/>
            <person name="Nagy L.G."/>
            <person name="Floudas D."/>
            <person name="Copeland A."/>
            <person name="Barry K.W."/>
            <person name="Cichocki N."/>
            <person name="Veneault-Fourrey C."/>
            <person name="LaButti K."/>
            <person name="Lindquist E.A."/>
            <person name="Lipzen A."/>
            <person name="Lundell T."/>
            <person name="Morin E."/>
            <person name="Murat C."/>
            <person name="Riley R."/>
            <person name="Ohm R."/>
            <person name="Sun H."/>
            <person name="Tunlid A."/>
            <person name="Henrissat B."/>
            <person name="Grigoriev I.V."/>
            <person name="Hibbett D.S."/>
            <person name="Martin F."/>
        </authorList>
    </citation>
    <scope>NUCLEOTIDE SEQUENCE [LARGE SCALE GENOMIC DNA]</scope>
    <source>
        <strain evidence="10">F 1598</strain>
    </source>
</reference>
<dbReference type="Pfam" id="PF01753">
    <property type="entry name" value="zf-MYND"/>
    <property type="match status" value="1"/>
</dbReference>
<accession>A0A0C3FSP6</accession>
<dbReference type="InterPro" id="IPR036770">
    <property type="entry name" value="Ankyrin_rpt-contain_sf"/>
</dbReference>
<dbReference type="GO" id="GO:0008270">
    <property type="term" value="F:zinc ion binding"/>
    <property type="evidence" value="ECO:0007669"/>
    <property type="project" value="UniProtKB-KW"/>
</dbReference>
<evidence type="ECO:0000256" key="5">
    <source>
        <dbReference type="ARBA" id="ARBA00023043"/>
    </source>
</evidence>
<dbReference type="PANTHER" id="PTHR24198">
    <property type="entry name" value="ANKYRIN REPEAT AND PROTEIN KINASE DOMAIN-CONTAINING PROTEIN"/>
    <property type="match status" value="1"/>
</dbReference>
<gene>
    <name evidence="9" type="ORF">PILCRDRAFT_7602</name>
</gene>
<dbReference type="InParanoid" id="A0A0C3FSP6"/>
<proteinExistence type="predicted"/>
<sequence length="513" mass="57524">MVKHYPHLPIDLVNSLKKEGQARKVSFSHIPEFRDIRLQILDSRMPDHDSNTLFISCGDYQGYPAGARLAWLHQAATFGDVIFACELIRLGANVDILDSDGFTPLLVAMQMWGGVRASLMSGDGNICNAEKGRNTCKRLRKLVIILIQHHADVNTSADGRTALQYACMIHDWDIIELLIQYGANPCPSHPAYSSFRILSAEGAQRLKTIIDKYAKQNSKPLLPCPCFSGLSLVDCHAKSDKPYPDHHVCVCGSEKLFGSCCGLRNVGIHEEWDEVNHRIKIQMTPTISDPVEECADHPLYTIKREIQKQLTLGPGRKTVDTLRQLRCWQKVTGDEVVGHSWKVSALSTLEDIGRTLGITDPAFNYASERADFTPWPTGKQRSKIFCRDRQMRWNALVDEYIQTSSDKRPKIEIERAAKLGSSLGALYPVCDGNDCKIRGGGEVNRLCTCSGCKMALYCGPECQKRTWASHKRVCGMPGQREQALPSQEKLDHFVWEQLIRMDGALETLRRLSA</sequence>
<dbReference type="AlphaFoldDB" id="A0A0C3FSP6"/>